<organism evidence="2 3">
    <name type="scientific">Chryseolinea lacunae</name>
    <dbReference type="NCBI Taxonomy" id="2801331"/>
    <lineage>
        <taxon>Bacteria</taxon>
        <taxon>Pseudomonadati</taxon>
        <taxon>Bacteroidota</taxon>
        <taxon>Cytophagia</taxon>
        <taxon>Cytophagales</taxon>
        <taxon>Fulvivirgaceae</taxon>
        <taxon>Chryseolinea</taxon>
    </lineage>
</organism>
<dbReference type="GO" id="GO:0003677">
    <property type="term" value="F:DNA binding"/>
    <property type="evidence" value="ECO:0007669"/>
    <property type="project" value="UniProtKB-KW"/>
</dbReference>
<dbReference type="Gene3D" id="2.40.50.1020">
    <property type="entry name" value="LytTr DNA-binding domain"/>
    <property type="match status" value="1"/>
</dbReference>
<comment type="caution">
    <text evidence="2">The sequence shown here is derived from an EMBL/GenBank/DDBJ whole genome shotgun (WGS) entry which is preliminary data.</text>
</comment>
<protein>
    <submittedName>
        <fullName evidence="2">LytTR family transcriptional regulator DNA-binding domain-containing protein</fullName>
    </submittedName>
</protein>
<dbReference type="Pfam" id="PF04397">
    <property type="entry name" value="LytTR"/>
    <property type="match status" value="1"/>
</dbReference>
<dbReference type="SMART" id="SM00850">
    <property type="entry name" value="LytTR"/>
    <property type="match status" value="1"/>
</dbReference>
<feature type="domain" description="HTH LytTR-type" evidence="1">
    <location>
        <begin position="21"/>
        <end position="120"/>
    </location>
</feature>
<reference evidence="2 3" key="1">
    <citation type="submission" date="2021-01" db="EMBL/GenBank/DDBJ databases">
        <title>Chryseolinea sp. Jin1 Genome sequencing and assembly.</title>
        <authorList>
            <person name="Kim I."/>
        </authorList>
    </citation>
    <scope>NUCLEOTIDE SEQUENCE [LARGE SCALE GENOMIC DNA]</scope>
    <source>
        <strain evidence="2 3">Jin1</strain>
    </source>
</reference>
<name>A0ABS1L1U4_9BACT</name>
<sequence>MKRFDNRGAETATSILVPYKDKIIPVKLQDAAVFFLENDVVHMITFNQKEYFPGKNLEELEKISGKNFFRANRQVLVNRNAVTDVSNQMGRKLWVNVSVPVKESITISREKMPQFLKWLSGE</sequence>
<keyword evidence="2" id="KW-0238">DNA-binding</keyword>
<dbReference type="InterPro" id="IPR007492">
    <property type="entry name" value="LytTR_DNA-bd_dom"/>
</dbReference>
<proteinExistence type="predicted"/>
<evidence type="ECO:0000259" key="1">
    <source>
        <dbReference type="SMART" id="SM00850"/>
    </source>
</evidence>
<dbReference type="Proteomes" id="UP000613030">
    <property type="component" value="Unassembled WGS sequence"/>
</dbReference>
<evidence type="ECO:0000313" key="2">
    <source>
        <dbReference type="EMBL" id="MBL0745660.1"/>
    </source>
</evidence>
<dbReference type="EMBL" id="JAERRB010000018">
    <property type="protein sequence ID" value="MBL0745660.1"/>
    <property type="molecule type" value="Genomic_DNA"/>
</dbReference>
<accession>A0ABS1L1U4</accession>
<keyword evidence="3" id="KW-1185">Reference proteome</keyword>
<dbReference type="RefSeq" id="WP_202016204.1">
    <property type="nucleotide sequence ID" value="NZ_JAERRB010000018.1"/>
</dbReference>
<evidence type="ECO:0000313" key="3">
    <source>
        <dbReference type="Proteomes" id="UP000613030"/>
    </source>
</evidence>
<gene>
    <name evidence="2" type="ORF">JI741_30790</name>
</gene>